<feature type="transmembrane region" description="Helical" evidence="2">
    <location>
        <begin position="904"/>
        <end position="923"/>
    </location>
</feature>
<feature type="transmembrane region" description="Helical" evidence="2">
    <location>
        <begin position="518"/>
        <end position="537"/>
    </location>
</feature>
<dbReference type="EMBL" id="JACOOW010000006">
    <property type="protein sequence ID" value="MBC5656590.1"/>
    <property type="molecule type" value="Genomic_DNA"/>
</dbReference>
<name>A0AAW3X5I2_9CLOT</name>
<accession>A0AAW3X5I2</accession>
<sequence length="951" mass="107321">MEQRERDESSSKLEEALRELTGAETTGKIEDYENEREGADVDSETACTDMRRAERMPAWRQEEDARKSKLSESRADVIKELNDDDWEQEELDELDEWDESEKSPRGMGRLAAVFRPSDDLLAAFFLPVVILILIFAYRGIFPFGQESFLRTDMYHQYAPFFSEFRHKLLSGESLLYSWDVGMGVNFAALYAYYLASPFNWLLLLCPSSLIIEFMTYMIVFKSGLAGLSMAWYLKKHTGSQKFGACYFGVFYALSGYMAAYSWNIMWLDCIVLLPLILHGLERLVREKKGLFYCLMLGLSILSNYYISIMICLFMVIYYVALLFLEKRPGWKDCLHSFFLFGVYSLLAGALAAAVLLPEIAALQSTASGDFNFPTTLDIYFPIFDMIARHIGNVQVETGLDHWPNLYCGVAVYIFMGLYFLNRRIAIREKVVYGVLLLFFYASFSFNVLNFIWHGFHYPNSLPCRQSFIYIALVLTMCFRAYLYLDEISKRQFAGVTSAAIGYVILAEKLVTDDAFEPVVWYVAVVLLLLYLGVFYFYQNKEHFAFTAALLAMALVSVEALANMAATSIPTTSRTDYVADNQDVAAVTEPLKKTEFYRIDKTNARTKNDGAWMHFPSVSLFSSVANAGVTDFFKQMGCEGSTNAYSIVGSTPLVDSLFSIKYALYEGKQDNPRLSLYAFSGDTYLYENPWTLPLGFILPDIVETGWKRDLSSPADVQNDLSDVLGVPECLIFTDGEEQGNRFSFTAPEDGEYYISVANRQIDSVKLDVGGESRSIDTLKRGYLVETGYVKAGTLILLESNDSAGSMDASAYRFDEAGLRALYERLNQHPFELETLGEEAMKGTIDAGEGGTLFLTIPYDEGWTVTVDGKEAITRPVWKAFTGVELTAGTHTVELRYYPQGLHEGLLISGGALFVLAVIVASMYIRKKKQGKTSAKMRRTVEKEPDGDLKLRN</sequence>
<feature type="compositionally biased region" description="Basic and acidic residues" evidence="1">
    <location>
        <begin position="49"/>
        <end position="72"/>
    </location>
</feature>
<comment type="caution">
    <text evidence="3">The sequence shown here is derived from an EMBL/GenBank/DDBJ whole genome shotgun (WGS) entry which is preliminary data.</text>
</comment>
<proteinExistence type="predicted"/>
<evidence type="ECO:0000313" key="3">
    <source>
        <dbReference type="EMBL" id="MBC5656590.1"/>
    </source>
</evidence>
<dbReference type="AlphaFoldDB" id="A0AAW3X5I2"/>
<feature type="transmembrane region" description="Helical" evidence="2">
    <location>
        <begin position="432"/>
        <end position="455"/>
    </location>
</feature>
<reference evidence="3 4" key="1">
    <citation type="submission" date="2020-08" db="EMBL/GenBank/DDBJ databases">
        <title>Genome public.</title>
        <authorList>
            <person name="Liu C."/>
            <person name="Sun Q."/>
        </authorList>
    </citation>
    <scope>NUCLEOTIDE SEQUENCE [LARGE SCALE GENOMIC DNA]</scope>
    <source>
        <strain evidence="3 4">BX14</strain>
    </source>
</reference>
<keyword evidence="2" id="KW-1133">Transmembrane helix</keyword>
<keyword evidence="2" id="KW-0472">Membrane</keyword>
<feature type="transmembrane region" description="Helical" evidence="2">
    <location>
        <begin position="491"/>
        <end position="506"/>
    </location>
</feature>
<feature type="transmembrane region" description="Helical" evidence="2">
    <location>
        <begin position="402"/>
        <end position="420"/>
    </location>
</feature>
<gene>
    <name evidence="3" type="ORF">H8S19_05810</name>
</gene>
<feature type="compositionally biased region" description="Basic and acidic residues" evidence="1">
    <location>
        <begin position="27"/>
        <end position="39"/>
    </location>
</feature>
<dbReference type="PANTHER" id="PTHR38454:SF1">
    <property type="entry name" value="INTEGRAL MEMBRANE PROTEIN"/>
    <property type="match status" value="1"/>
</dbReference>
<feature type="transmembrane region" description="Helical" evidence="2">
    <location>
        <begin position="120"/>
        <end position="140"/>
    </location>
</feature>
<evidence type="ECO:0000256" key="1">
    <source>
        <dbReference type="SAM" id="MobiDB-lite"/>
    </source>
</evidence>
<dbReference type="Pfam" id="PF09586">
    <property type="entry name" value="YfhO"/>
    <property type="match status" value="2"/>
</dbReference>
<feature type="transmembrane region" description="Helical" evidence="2">
    <location>
        <begin position="544"/>
        <end position="565"/>
    </location>
</feature>
<evidence type="ECO:0000256" key="2">
    <source>
        <dbReference type="SAM" id="Phobius"/>
    </source>
</evidence>
<protein>
    <submittedName>
        <fullName evidence="3">YfhO family protein</fullName>
    </submittedName>
</protein>
<dbReference type="InterPro" id="IPR018580">
    <property type="entry name" value="Uncharacterised_YfhO"/>
</dbReference>
<feature type="region of interest" description="Disordered" evidence="1">
    <location>
        <begin position="1"/>
        <end position="72"/>
    </location>
</feature>
<feature type="transmembrane region" description="Helical" evidence="2">
    <location>
        <begin position="467"/>
        <end position="484"/>
    </location>
</feature>
<feature type="compositionally biased region" description="Basic and acidic residues" evidence="1">
    <location>
        <begin position="1"/>
        <end position="18"/>
    </location>
</feature>
<feature type="transmembrane region" description="Helical" evidence="2">
    <location>
        <begin position="245"/>
        <end position="265"/>
    </location>
</feature>
<evidence type="ECO:0000313" key="4">
    <source>
        <dbReference type="Proteomes" id="UP000653904"/>
    </source>
</evidence>
<dbReference type="RefSeq" id="WP_118652310.1">
    <property type="nucleotide sequence ID" value="NZ_JACOOW010000006.1"/>
</dbReference>
<feature type="transmembrane region" description="Helical" evidence="2">
    <location>
        <begin position="304"/>
        <end position="324"/>
    </location>
</feature>
<dbReference type="Proteomes" id="UP000653904">
    <property type="component" value="Unassembled WGS sequence"/>
</dbReference>
<keyword evidence="4" id="KW-1185">Reference proteome</keyword>
<dbReference type="PANTHER" id="PTHR38454">
    <property type="entry name" value="INTEGRAL MEMBRANE PROTEIN-RELATED"/>
    <property type="match status" value="1"/>
</dbReference>
<keyword evidence="2" id="KW-0812">Transmembrane</keyword>
<feature type="region of interest" description="Disordered" evidence="1">
    <location>
        <begin position="932"/>
        <end position="951"/>
    </location>
</feature>
<feature type="compositionally biased region" description="Basic and acidic residues" evidence="1">
    <location>
        <begin position="937"/>
        <end position="951"/>
    </location>
</feature>
<feature type="transmembrane region" description="Helical" evidence="2">
    <location>
        <begin position="336"/>
        <end position="356"/>
    </location>
</feature>
<organism evidence="3 4">
    <name type="scientific">Clostridium segne</name>
    <dbReference type="NCBI Taxonomy" id="2763038"/>
    <lineage>
        <taxon>Bacteria</taxon>
        <taxon>Bacillati</taxon>
        <taxon>Bacillota</taxon>
        <taxon>Clostridia</taxon>
        <taxon>Eubacteriales</taxon>
        <taxon>Clostridiaceae</taxon>
        <taxon>Clostridium</taxon>
    </lineage>
</organism>